<feature type="repeat" description="TPR" evidence="1">
    <location>
        <begin position="117"/>
        <end position="150"/>
    </location>
</feature>
<dbReference type="SUPFAM" id="SSF48452">
    <property type="entry name" value="TPR-like"/>
    <property type="match status" value="1"/>
</dbReference>
<keyword evidence="1" id="KW-0802">TPR repeat</keyword>
<feature type="transmembrane region" description="Helical" evidence="3">
    <location>
        <begin position="216"/>
        <end position="235"/>
    </location>
</feature>
<dbReference type="SMART" id="SM00028">
    <property type="entry name" value="TPR"/>
    <property type="match status" value="3"/>
</dbReference>
<dbReference type="AlphaFoldDB" id="A0A6G0X1Z2"/>
<dbReference type="Gene3D" id="1.25.40.10">
    <property type="entry name" value="Tetratricopeptide repeat domain"/>
    <property type="match status" value="1"/>
</dbReference>
<organism evidence="4 5">
    <name type="scientific">Aphanomyces euteiches</name>
    <dbReference type="NCBI Taxonomy" id="100861"/>
    <lineage>
        <taxon>Eukaryota</taxon>
        <taxon>Sar</taxon>
        <taxon>Stramenopiles</taxon>
        <taxon>Oomycota</taxon>
        <taxon>Saprolegniomycetes</taxon>
        <taxon>Saprolegniales</taxon>
        <taxon>Verrucalvaceae</taxon>
        <taxon>Aphanomyces</taxon>
    </lineage>
</organism>
<reference evidence="4 5" key="1">
    <citation type="submission" date="2019-07" db="EMBL/GenBank/DDBJ databases">
        <title>Genomics analysis of Aphanomyces spp. identifies a new class of oomycete effector associated with host adaptation.</title>
        <authorList>
            <person name="Gaulin E."/>
        </authorList>
    </citation>
    <scope>NUCLEOTIDE SEQUENCE [LARGE SCALE GENOMIC DNA]</scope>
    <source>
        <strain evidence="4 5">ATCC 201684</strain>
    </source>
</reference>
<dbReference type="InterPro" id="IPR050754">
    <property type="entry name" value="FKBP4/5/8-like"/>
</dbReference>
<dbReference type="PANTHER" id="PTHR46512">
    <property type="entry name" value="PEPTIDYLPROLYL ISOMERASE"/>
    <property type="match status" value="1"/>
</dbReference>
<sequence>MSEPTNVEEEVLTKERSYVFETRVEDAQRCKELGAAAHKANERNGAVQCYERALYHVDFDEGTWAFELLDQHRDAVNEVRLPVYLNLAAIYLADDNGDMQKVHENCDLALKIDKDNVKALYRKGQAYLNSNDPDGASIVLKNAAALNPNDKAIRQAWAKCKELLQVAKELEKKRWGGRLLDESAKLTPSAKENDETKKDSQDTAEAPKVEQASSPLWILALVVPLVAVALAYFLWL</sequence>
<dbReference type="InterPro" id="IPR011990">
    <property type="entry name" value="TPR-like_helical_dom_sf"/>
</dbReference>
<keyword evidence="3" id="KW-1133">Transmembrane helix</keyword>
<feature type="compositionally biased region" description="Basic and acidic residues" evidence="2">
    <location>
        <begin position="191"/>
        <end position="207"/>
    </location>
</feature>
<gene>
    <name evidence="4" type="ORF">Ae201684_009474</name>
</gene>
<keyword evidence="3" id="KW-0472">Membrane</keyword>
<keyword evidence="3" id="KW-0812">Transmembrane</keyword>
<evidence type="ECO:0000256" key="2">
    <source>
        <dbReference type="SAM" id="MobiDB-lite"/>
    </source>
</evidence>
<evidence type="ECO:0000313" key="5">
    <source>
        <dbReference type="Proteomes" id="UP000481153"/>
    </source>
</evidence>
<evidence type="ECO:0000313" key="4">
    <source>
        <dbReference type="EMBL" id="KAF0733917.1"/>
    </source>
</evidence>
<dbReference type="InterPro" id="IPR019734">
    <property type="entry name" value="TPR_rpt"/>
</dbReference>
<keyword evidence="5" id="KW-1185">Reference proteome</keyword>
<dbReference type="Proteomes" id="UP000481153">
    <property type="component" value="Unassembled WGS sequence"/>
</dbReference>
<dbReference type="PROSITE" id="PS50005">
    <property type="entry name" value="TPR"/>
    <property type="match status" value="1"/>
</dbReference>
<name>A0A6G0X1Z2_9STRA</name>
<protein>
    <submittedName>
        <fullName evidence="4">Uncharacterized protein</fullName>
    </submittedName>
</protein>
<proteinExistence type="predicted"/>
<dbReference type="EMBL" id="VJMJ01000119">
    <property type="protein sequence ID" value="KAF0733917.1"/>
    <property type="molecule type" value="Genomic_DNA"/>
</dbReference>
<dbReference type="Pfam" id="PF14559">
    <property type="entry name" value="TPR_19"/>
    <property type="match status" value="1"/>
</dbReference>
<accession>A0A6G0X1Z2</accession>
<dbReference type="VEuPathDB" id="FungiDB:AeMF1_001701"/>
<evidence type="ECO:0000256" key="1">
    <source>
        <dbReference type="PROSITE-ProRule" id="PRU00339"/>
    </source>
</evidence>
<comment type="caution">
    <text evidence="4">The sequence shown here is derived from an EMBL/GenBank/DDBJ whole genome shotgun (WGS) entry which is preliminary data.</text>
</comment>
<feature type="region of interest" description="Disordered" evidence="2">
    <location>
        <begin position="186"/>
        <end position="207"/>
    </location>
</feature>
<evidence type="ECO:0000256" key="3">
    <source>
        <dbReference type="SAM" id="Phobius"/>
    </source>
</evidence>